<proteinExistence type="predicted"/>
<protein>
    <submittedName>
        <fullName evidence="2">Uncharacterized protein</fullName>
    </submittedName>
</protein>
<feature type="transmembrane region" description="Helical" evidence="1">
    <location>
        <begin position="38"/>
        <end position="59"/>
    </location>
</feature>
<dbReference type="AlphaFoldDB" id="A0A917AUU6"/>
<reference evidence="2" key="1">
    <citation type="journal article" date="2014" name="Int. J. Syst. Evol. Microbiol.">
        <title>Complete genome sequence of Corynebacterium casei LMG S-19264T (=DSM 44701T), isolated from a smear-ripened cheese.</title>
        <authorList>
            <consortium name="US DOE Joint Genome Institute (JGI-PGF)"/>
            <person name="Walter F."/>
            <person name="Albersmeier A."/>
            <person name="Kalinowski J."/>
            <person name="Ruckert C."/>
        </authorList>
    </citation>
    <scope>NUCLEOTIDE SEQUENCE</scope>
    <source>
        <strain evidence="2">CGMCC 1.12698</strain>
    </source>
</reference>
<keyword evidence="3" id="KW-1185">Reference proteome</keyword>
<name>A0A917AUU6_9BACI</name>
<organism evidence="2 3">
    <name type="scientific">Priestia taiwanensis</name>
    <dbReference type="NCBI Taxonomy" id="1347902"/>
    <lineage>
        <taxon>Bacteria</taxon>
        <taxon>Bacillati</taxon>
        <taxon>Bacillota</taxon>
        <taxon>Bacilli</taxon>
        <taxon>Bacillales</taxon>
        <taxon>Bacillaceae</taxon>
        <taxon>Priestia</taxon>
    </lineage>
</organism>
<dbReference type="EMBL" id="BMFK01000002">
    <property type="protein sequence ID" value="GGE75878.1"/>
    <property type="molecule type" value="Genomic_DNA"/>
</dbReference>
<evidence type="ECO:0000313" key="3">
    <source>
        <dbReference type="Proteomes" id="UP000605259"/>
    </source>
</evidence>
<accession>A0A917AUU6</accession>
<evidence type="ECO:0000256" key="1">
    <source>
        <dbReference type="SAM" id="Phobius"/>
    </source>
</evidence>
<dbReference type="RefSeq" id="WP_188389014.1">
    <property type="nucleotide sequence ID" value="NZ_BMFK01000002.1"/>
</dbReference>
<evidence type="ECO:0000313" key="2">
    <source>
        <dbReference type="EMBL" id="GGE75878.1"/>
    </source>
</evidence>
<keyword evidence="1" id="KW-0812">Transmembrane</keyword>
<gene>
    <name evidence="2" type="ORF">GCM10007140_27040</name>
</gene>
<reference evidence="2" key="2">
    <citation type="submission" date="2020-09" db="EMBL/GenBank/DDBJ databases">
        <authorList>
            <person name="Sun Q."/>
            <person name="Zhou Y."/>
        </authorList>
    </citation>
    <scope>NUCLEOTIDE SEQUENCE</scope>
    <source>
        <strain evidence="2">CGMCC 1.12698</strain>
    </source>
</reference>
<keyword evidence="1" id="KW-0472">Membrane</keyword>
<keyword evidence="1" id="KW-1133">Transmembrane helix</keyword>
<comment type="caution">
    <text evidence="2">The sequence shown here is derived from an EMBL/GenBank/DDBJ whole genome shotgun (WGS) entry which is preliminary data.</text>
</comment>
<dbReference type="Proteomes" id="UP000605259">
    <property type="component" value="Unassembled WGS sequence"/>
</dbReference>
<sequence length="64" mass="7753">MKQRKLLPYSRSPWLQRFFSSFRTYVVPLTVFQGFRTLFFPSFVDITLFFILLAFAISFRSNKF</sequence>